<keyword evidence="2" id="KW-0560">Oxidoreductase</keyword>
<keyword evidence="5" id="KW-1185">Reference proteome</keyword>
<dbReference type="PRINTS" id="PR00081">
    <property type="entry name" value="GDHRDH"/>
</dbReference>
<accession>A0ABQ3HPZ5</accession>
<sequence length="254" mass="27902">MRTVLITGASSGIGQACAAVLAKESNYRLLLCARRLNRLEELKRRIQSTYRSCEILCFELDVRDRAAVETALANLPESWRKIDVLINNAGLSQGLDGIDHGDTGDWDRMIDTNVKGLLYVTKHTVPLLANSENPHIINIGSIAGKEVYPNGNVYCATKHAVDALTKAMRMDLLAKGIRVSSIDPGMVETEFSEVRFKGDKERAKNVYQGLTPLSGTDIAEIIAFVLSRPPHVNINDLLVMPTAQASATIIKRDD</sequence>
<organism evidence="4 5">
    <name type="scientific">Sphingobacterium griseoflavum</name>
    <dbReference type="NCBI Taxonomy" id="1474952"/>
    <lineage>
        <taxon>Bacteria</taxon>
        <taxon>Pseudomonadati</taxon>
        <taxon>Bacteroidota</taxon>
        <taxon>Sphingobacteriia</taxon>
        <taxon>Sphingobacteriales</taxon>
        <taxon>Sphingobacteriaceae</taxon>
        <taxon>Sphingobacterium</taxon>
    </lineage>
</organism>
<evidence type="ECO:0000313" key="5">
    <source>
        <dbReference type="Proteomes" id="UP000620550"/>
    </source>
</evidence>
<dbReference type="Pfam" id="PF00106">
    <property type="entry name" value="adh_short"/>
    <property type="match status" value="1"/>
</dbReference>
<comment type="similarity">
    <text evidence="1 3">Belongs to the short-chain dehydrogenases/reductases (SDR) family.</text>
</comment>
<dbReference type="PRINTS" id="PR00080">
    <property type="entry name" value="SDRFAMILY"/>
</dbReference>
<dbReference type="InterPro" id="IPR020904">
    <property type="entry name" value="Sc_DH/Rdtase_CS"/>
</dbReference>
<reference evidence="5" key="1">
    <citation type="journal article" date="2019" name="Int. J. Syst. Evol. Microbiol.">
        <title>The Global Catalogue of Microorganisms (GCM) 10K type strain sequencing project: providing services to taxonomists for standard genome sequencing and annotation.</title>
        <authorList>
            <consortium name="The Broad Institute Genomics Platform"/>
            <consortium name="The Broad Institute Genome Sequencing Center for Infectious Disease"/>
            <person name="Wu L."/>
            <person name="Ma J."/>
        </authorList>
    </citation>
    <scope>NUCLEOTIDE SEQUENCE [LARGE SCALE GENOMIC DNA]</scope>
    <source>
        <strain evidence="5">CGMCC 1.12966</strain>
    </source>
</reference>
<evidence type="ECO:0000256" key="1">
    <source>
        <dbReference type="ARBA" id="ARBA00006484"/>
    </source>
</evidence>
<dbReference type="RefSeq" id="WP_189624702.1">
    <property type="nucleotide sequence ID" value="NZ_BNAF01000001.1"/>
</dbReference>
<dbReference type="PROSITE" id="PS51257">
    <property type="entry name" value="PROKAR_LIPOPROTEIN"/>
    <property type="match status" value="1"/>
</dbReference>
<gene>
    <name evidence="4" type="ORF">GCM10017764_01670</name>
</gene>
<dbReference type="EMBL" id="BNAF01000001">
    <property type="protein sequence ID" value="GHE23199.1"/>
    <property type="molecule type" value="Genomic_DNA"/>
</dbReference>
<evidence type="ECO:0000256" key="3">
    <source>
        <dbReference type="RuleBase" id="RU000363"/>
    </source>
</evidence>
<proteinExistence type="inferred from homology"/>
<dbReference type="InterPro" id="IPR036291">
    <property type="entry name" value="NAD(P)-bd_dom_sf"/>
</dbReference>
<protein>
    <submittedName>
        <fullName evidence="4">Short-chain dehydrogenase</fullName>
    </submittedName>
</protein>
<dbReference type="PANTHER" id="PTHR42901">
    <property type="entry name" value="ALCOHOL DEHYDROGENASE"/>
    <property type="match status" value="1"/>
</dbReference>
<dbReference type="PANTHER" id="PTHR42901:SF1">
    <property type="entry name" value="ALCOHOL DEHYDROGENASE"/>
    <property type="match status" value="1"/>
</dbReference>
<dbReference type="Proteomes" id="UP000620550">
    <property type="component" value="Unassembled WGS sequence"/>
</dbReference>
<evidence type="ECO:0000313" key="4">
    <source>
        <dbReference type="EMBL" id="GHE23199.1"/>
    </source>
</evidence>
<comment type="caution">
    <text evidence="4">The sequence shown here is derived from an EMBL/GenBank/DDBJ whole genome shotgun (WGS) entry which is preliminary data.</text>
</comment>
<name>A0ABQ3HPZ5_9SPHI</name>
<dbReference type="SUPFAM" id="SSF51735">
    <property type="entry name" value="NAD(P)-binding Rossmann-fold domains"/>
    <property type="match status" value="1"/>
</dbReference>
<dbReference type="PROSITE" id="PS00061">
    <property type="entry name" value="ADH_SHORT"/>
    <property type="match status" value="1"/>
</dbReference>
<dbReference type="Gene3D" id="3.40.50.720">
    <property type="entry name" value="NAD(P)-binding Rossmann-like Domain"/>
    <property type="match status" value="1"/>
</dbReference>
<evidence type="ECO:0000256" key="2">
    <source>
        <dbReference type="ARBA" id="ARBA00023002"/>
    </source>
</evidence>
<dbReference type="InterPro" id="IPR002347">
    <property type="entry name" value="SDR_fam"/>
</dbReference>